<keyword evidence="6" id="KW-1185">Reference proteome</keyword>
<evidence type="ECO:0000256" key="3">
    <source>
        <dbReference type="ARBA" id="ARBA00022840"/>
    </source>
</evidence>
<accession>A0ABU8RFL0</accession>
<dbReference type="PANTHER" id="PTHR34698">
    <property type="entry name" value="5-OXOPROLINASE SUBUNIT B"/>
    <property type="match status" value="1"/>
</dbReference>
<dbReference type="Proteomes" id="UP001387100">
    <property type="component" value="Unassembled WGS sequence"/>
</dbReference>
<dbReference type="GO" id="GO:0016787">
    <property type="term" value="F:hydrolase activity"/>
    <property type="evidence" value="ECO:0007669"/>
    <property type="project" value="UniProtKB-KW"/>
</dbReference>
<evidence type="ECO:0000256" key="2">
    <source>
        <dbReference type="ARBA" id="ARBA00022801"/>
    </source>
</evidence>
<proteinExistence type="predicted"/>
<protein>
    <submittedName>
        <fullName evidence="5">Allophanate hydrolase subunit 1</fullName>
    </submittedName>
</protein>
<dbReference type="Gene3D" id="2.40.100.10">
    <property type="entry name" value="Cyclophilin-like"/>
    <property type="match status" value="1"/>
</dbReference>
<dbReference type="EMBL" id="JBBIAA010000001">
    <property type="protein sequence ID" value="MEJ5943825.1"/>
    <property type="molecule type" value="Genomic_DNA"/>
</dbReference>
<keyword evidence="2 5" id="KW-0378">Hydrolase</keyword>
<dbReference type="Gene3D" id="3.30.1360.40">
    <property type="match status" value="1"/>
</dbReference>
<reference evidence="5 6" key="1">
    <citation type="journal article" date="2017" name="Int. J. Syst. Evol. Microbiol.">
        <title>Pseudokineococcus basanitobsidens sp. nov., isolated from volcanic rock.</title>
        <authorList>
            <person name="Lee D.W."/>
            <person name="Park M.Y."/>
            <person name="Kim J.J."/>
            <person name="Kim B.S."/>
        </authorList>
    </citation>
    <scope>NUCLEOTIDE SEQUENCE [LARGE SCALE GENOMIC DNA]</scope>
    <source>
        <strain evidence="5 6">DSM 103726</strain>
    </source>
</reference>
<evidence type="ECO:0000313" key="6">
    <source>
        <dbReference type="Proteomes" id="UP001387100"/>
    </source>
</evidence>
<dbReference type="RefSeq" id="WP_339573217.1">
    <property type="nucleotide sequence ID" value="NZ_JBBIAA010000001.1"/>
</dbReference>
<evidence type="ECO:0000259" key="4">
    <source>
        <dbReference type="SMART" id="SM00796"/>
    </source>
</evidence>
<sequence>MRLLPCGTSGLLVELDALDDVLALYAALVDDPPVGVVDLVPAARTLLLHVDPEGGDVAAVGDAVRAARPERGERARGGLVEVPVVYDGEDLDEVGRLTGWGADGVVERHTAQEWTVAFCGFAPGFGYLVAGGDPPAGEAWQVPRRSSPRTRVPAGSVALAGEFSGVYPRESPGGWQLVGRTGLDVFDLRRDPPALLVPGARVRFTAVDEVAG</sequence>
<keyword evidence="3" id="KW-0067">ATP-binding</keyword>
<evidence type="ECO:0000313" key="5">
    <source>
        <dbReference type="EMBL" id="MEJ5943825.1"/>
    </source>
</evidence>
<gene>
    <name evidence="5" type="ORF">WDZ17_00765</name>
</gene>
<dbReference type="InterPro" id="IPR010016">
    <property type="entry name" value="PxpB"/>
</dbReference>
<dbReference type="InterPro" id="IPR003833">
    <property type="entry name" value="CT_C_D"/>
</dbReference>
<dbReference type="SMART" id="SM00796">
    <property type="entry name" value="AHS1"/>
    <property type="match status" value="1"/>
</dbReference>
<dbReference type="Pfam" id="PF02682">
    <property type="entry name" value="CT_C_D"/>
    <property type="match status" value="1"/>
</dbReference>
<comment type="caution">
    <text evidence="5">The sequence shown here is derived from an EMBL/GenBank/DDBJ whole genome shotgun (WGS) entry which is preliminary data.</text>
</comment>
<dbReference type="PANTHER" id="PTHR34698:SF2">
    <property type="entry name" value="5-OXOPROLINASE SUBUNIT B"/>
    <property type="match status" value="1"/>
</dbReference>
<dbReference type="SUPFAM" id="SSF160467">
    <property type="entry name" value="PH0987 N-terminal domain-like"/>
    <property type="match status" value="1"/>
</dbReference>
<keyword evidence="1" id="KW-0547">Nucleotide-binding</keyword>
<organism evidence="5 6">
    <name type="scientific">Pseudokineococcus basanitobsidens</name>
    <dbReference type="NCBI Taxonomy" id="1926649"/>
    <lineage>
        <taxon>Bacteria</taxon>
        <taxon>Bacillati</taxon>
        <taxon>Actinomycetota</taxon>
        <taxon>Actinomycetes</taxon>
        <taxon>Kineosporiales</taxon>
        <taxon>Kineosporiaceae</taxon>
        <taxon>Pseudokineococcus</taxon>
    </lineage>
</organism>
<name>A0ABU8RFL0_9ACTN</name>
<dbReference type="InterPro" id="IPR029000">
    <property type="entry name" value="Cyclophilin-like_dom_sf"/>
</dbReference>
<evidence type="ECO:0000256" key="1">
    <source>
        <dbReference type="ARBA" id="ARBA00022741"/>
    </source>
</evidence>
<feature type="domain" description="Carboxyltransferase" evidence="4">
    <location>
        <begin position="1"/>
        <end position="196"/>
    </location>
</feature>
<dbReference type="SUPFAM" id="SSF50891">
    <property type="entry name" value="Cyclophilin-like"/>
    <property type="match status" value="1"/>
</dbReference>